<feature type="compositionally biased region" description="Polar residues" evidence="7">
    <location>
        <begin position="115"/>
        <end position="127"/>
    </location>
</feature>
<evidence type="ECO:0000256" key="2">
    <source>
        <dbReference type="ARBA" id="ARBA00022723"/>
    </source>
</evidence>
<evidence type="ECO:0000313" key="9">
    <source>
        <dbReference type="Proteomes" id="UP001355207"/>
    </source>
</evidence>
<evidence type="ECO:0000313" key="8">
    <source>
        <dbReference type="EMBL" id="WWC87310.1"/>
    </source>
</evidence>
<keyword evidence="2" id="KW-0479">Metal-binding</keyword>
<keyword evidence="4" id="KW-0539">Nucleus</keyword>
<dbReference type="GeneID" id="91092871"/>
<dbReference type="InterPro" id="IPR039747">
    <property type="entry name" value="RPABC4"/>
</dbReference>
<dbReference type="Gene3D" id="2.20.28.30">
    <property type="entry name" value="RNA polymerase ii, chain L"/>
    <property type="match status" value="1"/>
</dbReference>
<evidence type="ECO:0000256" key="1">
    <source>
        <dbReference type="ARBA" id="ARBA00004123"/>
    </source>
</evidence>
<feature type="coiled-coil region" evidence="6">
    <location>
        <begin position="144"/>
        <end position="198"/>
    </location>
</feature>
<dbReference type="GO" id="GO:0006351">
    <property type="term" value="P:DNA-templated transcription"/>
    <property type="evidence" value="ECO:0007669"/>
    <property type="project" value="InterPro"/>
</dbReference>
<sequence length="303" mass="35379">MSQQANPYTQQNPNPMPARSIPKPPETIEYICGDCGAKTAMKTSELIRCRECGHRVMYKPRTTRTTPNNKAYSSPQHPIRLKLPITMYRNKATSEPTILNSSKKRPRISSETDHQSLPTKSIRTSPSKPVLSLSKEDSFEIISIKEEEEVNELEEDDLDRELAQAEDHYLLLQEKVRTKKLMKENEQLRVEVDRLAEIIRESNFEQKDKQIKEFKIMAYKFEKTSNERFNEIHSLKRTNEEQESTIKKLQSLLNTKDKTENTLRRRINKFEEKLDDIAKRAKYDDYYPTSSSVSDSQSSRSRT</sequence>
<evidence type="ECO:0000256" key="3">
    <source>
        <dbReference type="ARBA" id="ARBA00022833"/>
    </source>
</evidence>
<dbReference type="GO" id="GO:0008270">
    <property type="term" value="F:zinc ion binding"/>
    <property type="evidence" value="ECO:0007669"/>
    <property type="project" value="InterPro"/>
</dbReference>
<evidence type="ECO:0000256" key="4">
    <source>
        <dbReference type="ARBA" id="ARBA00023242"/>
    </source>
</evidence>
<keyword evidence="9" id="KW-1185">Reference proteome</keyword>
<dbReference type="InterPro" id="IPR029040">
    <property type="entry name" value="RPABC4/Spt4"/>
</dbReference>
<keyword evidence="6" id="KW-0175">Coiled coil</keyword>
<dbReference type="GO" id="GO:0003899">
    <property type="term" value="F:DNA-directed RNA polymerase activity"/>
    <property type="evidence" value="ECO:0007669"/>
    <property type="project" value="InterPro"/>
</dbReference>
<feature type="compositionally biased region" description="Polar residues" evidence="7">
    <location>
        <begin position="1"/>
        <end position="13"/>
    </location>
</feature>
<evidence type="ECO:0000256" key="7">
    <source>
        <dbReference type="SAM" id="MobiDB-lite"/>
    </source>
</evidence>
<dbReference type="Proteomes" id="UP001355207">
    <property type="component" value="Chromosome 2"/>
</dbReference>
<accession>A0AAX4JPJ0</accession>
<feature type="region of interest" description="Disordered" evidence="7">
    <location>
        <begin position="93"/>
        <end position="130"/>
    </location>
</feature>
<proteinExistence type="inferred from homology"/>
<keyword evidence="3" id="KW-0862">Zinc</keyword>
<organism evidence="8 9">
    <name type="scientific">Kwoniella dendrophila CBS 6074</name>
    <dbReference type="NCBI Taxonomy" id="1295534"/>
    <lineage>
        <taxon>Eukaryota</taxon>
        <taxon>Fungi</taxon>
        <taxon>Dikarya</taxon>
        <taxon>Basidiomycota</taxon>
        <taxon>Agaricomycotina</taxon>
        <taxon>Tremellomycetes</taxon>
        <taxon>Tremellales</taxon>
        <taxon>Cryptococcaceae</taxon>
        <taxon>Kwoniella</taxon>
    </lineage>
</organism>
<dbReference type="AlphaFoldDB" id="A0AAX4JPJ0"/>
<evidence type="ECO:0000256" key="6">
    <source>
        <dbReference type="SAM" id="Coils"/>
    </source>
</evidence>
<dbReference type="Pfam" id="PF03604">
    <property type="entry name" value="Zn_ribbon_RPAB4"/>
    <property type="match status" value="1"/>
</dbReference>
<evidence type="ECO:0000256" key="5">
    <source>
        <dbReference type="ARBA" id="ARBA00025770"/>
    </source>
</evidence>
<protein>
    <submittedName>
        <fullName evidence="8">Uncharacterized protein</fullName>
    </submittedName>
</protein>
<dbReference type="GO" id="GO:0005736">
    <property type="term" value="C:RNA polymerase I complex"/>
    <property type="evidence" value="ECO:0007669"/>
    <property type="project" value="TreeGrafter"/>
</dbReference>
<dbReference type="InterPro" id="IPR006591">
    <property type="entry name" value="RNAP_P/RPABC4"/>
</dbReference>
<name>A0AAX4JPJ0_9TREE</name>
<dbReference type="SUPFAM" id="SSF63393">
    <property type="entry name" value="RNA polymerase subunits"/>
    <property type="match status" value="1"/>
</dbReference>
<gene>
    <name evidence="8" type="ORF">L201_002199</name>
</gene>
<feature type="region of interest" description="Disordered" evidence="7">
    <location>
        <begin position="1"/>
        <end position="25"/>
    </location>
</feature>
<dbReference type="GO" id="GO:0005666">
    <property type="term" value="C:RNA polymerase III complex"/>
    <property type="evidence" value="ECO:0007669"/>
    <property type="project" value="TreeGrafter"/>
</dbReference>
<feature type="coiled-coil region" evidence="6">
    <location>
        <begin position="232"/>
        <end position="280"/>
    </location>
</feature>
<comment type="similarity">
    <text evidence="5">Belongs to the archaeal Rpo12/eukaryotic RPC10 RNA polymerase subunit family.</text>
</comment>
<dbReference type="EMBL" id="CP144099">
    <property type="protein sequence ID" value="WWC87310.1"/>
    <property type="molecule type" value="Genomic_DNA"/>
</dbReference>
<dbReference type="PANTHER" id="PTHR12056:SF2">
    <property type="entry name" value="GEO11084P1"/>
    <property type="match status" value="1"/>
</dbReference>
<dbReference type="SMART" id="SM00659">
    <property type="entry name" value="RPOLCX"/>
    <property type="match status" value="1"/>
</dbReference>
<dbReference type="GO" id="GO:0003677">
    <property type="term" value="F:DNA binding"/>
    <property type="evidence" value="ECO:0007669"/>
    <property type="project" value="InterPro"/>
</dbReference>
<comment type="subcellular location">
    <subcellularLocation>
        <location evidence="1">Nucleus</location>
    </subcellularLocation>
</comment>
<dbReference type="GO" id="GO:0005665">
    <property type="term" value="C:RNA polymerase II, core complex"/>
    <property type="evidence" value="ECO:0007669"/>
    <property type="project" value="TreeGrafter"/>
</dbReference>
<dbReference type="PANTHER" id="PTHR12056">
    <property type="entry name" value="DNA-DIRECTED RNA POLYMERASES I, II, AND III"/>
    <property type="match status" value="1"/>
</dbReference>
<dbReference type="RefSeq" id="XP_066074073.1">
    <property type="nucleotide sequence ID" value="XM_066217976.1"/>
</dbReference>
<reference evidence="8 9" key="1">
    <citation type="submission" date="2024-01" db="EMBL/GenBank/DDBJ databases">
        <title>Comparative genomics of Cryptococcus and Kwoniella reveals pathogenesis evolution and contrasting modes of karyotype evolution via chromosome fusion or intercentromeric recombination.</title>
        <authorList>
            <person name="Coelho M.A."/>
            <person name="David-Palma M."/>
            <person name="Shea T."/>
            <person name="Bowers K."/>
            <person name="McGinley-Smith S."/>
            <person name="Mohammad A.W."/>
            <person name="Gnirke A."/>
            <person name="Yurkov A.M."/>
            <person name="Nowrousian M."/>
            <person name="Sun S."/>
            <person name="Cuomo C.A."/>
            <person name="Heitman J."/>
        </authorList>
    </citation>
    <scope>NUCLEOTIDE SEQUENCE [LARGE SCALE GENOMIC DNA]</scope>
    <source>
        <strain evidence="8 9">CBS 6074</strain>
    </source>
</reference>